<feature type="binding site" evidence="12">
    <location>
        <position position="284"/>
    </location>
    <ligand>
        <name>Zn(2+)</name>
        <dbReference type="ChEBI" id="CHEBI:29105"/>
        <note>catalytic</note>
    </ligand>
</feature>
<keyword evidence="18" id="KW-1185">Reference proteome</keyword>
<dbReference type="InterPro" id="IPR027057">
    <property type="entry name" value="CAXX_Prtase_1"/>
</dbReference>
<reference evidence="17" key="1">
    <citation type="submission" date="2021-01" db="EMBL/GenBank/DDBJ databases">
        <title>Modified the classification status of verrucomicrobia.</title>
        <authorList>
            <person name="Feng X."/>
        </authorList>
    </citation>
    <scope>NUCLEOTIDE SEQUENCE</scope>
    <source>
        <strain evidence="17">KCTC 22041</strain>
    </source>
</reference>
<evidence type="ECO:0000256" key="9">
    <source>
        <dbReference type="ARBA" id="ARBA00023049"/>
    </source>
</evidence>
<dbReference type="CDD" id="cd07343">
    <property type="entry name" value="M48A_Zmpste24p_like"/>
    <property type="match status" value="1"/>
</dbReference>
<dbReference type="FunFam" id="3.30.2010.10:FF:000002">
    <property type="entry name" value="CAAX prenyl protease"/>
    <property type="match status" value="1"/>
</dbReference>
<proteinExistence type="inferred from homology"/>
<evidence type="ECO:0000256" key="12">
    <source>
        <dbReference type="PIRSR" id="PIRSR627057-2"/>
    </source>
</evidence>
<comment type="caution">
    <text evidence="17">The sequence shown here is derived from an EMBL/GenBank/DDBJ whole genome shotgun (WGS) entry which is preliminary data.</text>
</comment>
<evidence type="ECO:0000313" key="17">
    <source>
        <dbReference type="EMBL" id="MBK1884018.1"/>
    </source>
</evidence>
<evidence type="ECO:0000259" key="15">
    <source>
        <dbReference type="Pfam" id="PF01435"/>
    </source>
</evidence>
<dbReference type="Pfam" id="PF01435">
    <property type="entry name" value="Peptidase_M48"/>
    <property type="match status" value="1"/>
</dbReference>
<evidence type="ECO:0000256" key="8">
    <source>
        <dbReference type="ARBA" id="ARBA00022989"/>
    </source>
</evidence>
<dbReference type="Proteomes" id="UP000603141">
    <property type="component" value="Unassembled WGS sequence"/>
</dbReference>
<feature type="domain" description="CAAX prenyl protease 1 N-terminal" evidence="16">
    <location>
        <begin position="34"/>
        <end position="207"/>
    </location>
</feature>
<keyword evidence="8 14" id="KW-1133">Transmembrane helix</keyword>
<keyword evidence="6" id="KW-0256">Endoplasmic reticulum</keyword>
<comment type="subcellular location">
    <subcellularLocation>
        <location evidence="1">Endoplasmic reticulum membrane</location>
        <topology evidence="1">Multi-pass membrane protein</topology>
    </subcellularLocation>
</comment>
<keyword evidence="2 13" id="KW-0645">Protease</keyword>
<evidence type="ECO:0000256" key="2">
    <source>
        <dbReference type="ARBA" id="ARBA00022670"/>
    </source>
</evidence>
<dbReference type="AlphaFoldDB" id="A0A934VXM9"/>
<dbReference type="GO" id="GO:0004222">
    <property type="term" value="F:metalloendopeptidase activity"/>
    <property type="evidence" value="ECO:0007669"/>
    <property type="project" value="InterPro"/>
</dbReference>
<feature type="transmembrane region" description="Helical" evidence="14">
    <location>
        <begin position="12"/>
        <end position="34"/>
    </location>
</feature>
<evidence type="ECO:0000259" key="16">
    <source>
        <dbReference type="Pfam" id="PF16491"/>
    </source>
</evidence>
<dbReference type="Gene3D" id="3.30.2010.10">
    <property type="entry name" value="Metalloproteases ('zincins'), catalytic domain"/>
    <property type="match status" value="1"/>
</dbReference>
<feature type="transmembrane region" description="Helical" evidence="14">
    <location>
        <begin position="179"/>
        <end position="201"/>
    </location>
</feature>
<feature type="domain" description="Peptidase M48" evidence="15">
    <location>
        <begin position="212"/>
        <end position="420"/>
    </location>
</feature>
<dbReference type="GO" id="GO:0071586">
    <property type="term" value="P:CAAX-box protein processing"/>
    <property type="evidence" value="ECO:0007669"/>
    <property type="project" value="InterPro"/>
</dbReference>
<name>A0A934VXM9_9BACT</name>
<feature type="transmembrane region" description="Helical" evidence="14">
    <location>
        <begin position="69"/>
        <end position="91"/>
    </location>
</feature>
<keyword evidence="4 12" id="KW-0479">Metal-binding</keyword>
<feature type="transmembrane region" description="Helical" evidence="14">
    <location>
        <begin position="331"/>
        <end position="351"/>
    </location>
</feature>
<dbReference type="InterPro" id="IPR001915">
    <property type="entry name" value="Peptidase_M48"/>
</dbReference>
<evidence type="ECO:0000256" key="5">
    <source>
        <dbReference type="ARBA" id="ARBA00022801"/>
    </source>
</evidence>
<evidence type="ECO:0000256" key="13">
    <source>
        <dbReference type="RuleBase" id="RU003983"/>
    </source>
</evidence>
<sequence length="421" mass="46945">MMLEMSEGNFMTIVVLISLFVLWKLEIVATILNLKAFPRAVPPRLSDVMDQEKLDRAHAYSRVSAKFNIIQSTASLALLLTFWFCGGFAWLDGFARSFSDQGVVVGLIFLSLLFLGQSLFSLPFSIYDTFVIEQRFGFNKSTPAVFLIDRLKGLLLAAVIGLPLTAGILWIFINVPNAWLWAWAFVTVFQLVLTYLAPSLIMPLFNKFTPMPEGDLKNDIESLGQKCGFPLDEVFVMDGSKRSTKGNAFFTGLGKRKKIALFDTLMEKHSRKELLGVLAHEIGHFRCGHIKQRLMVGILQMAAIFFLLGMATDPHGQFARLLFDGFGVSSISPHVGLVLFVILLEPVSKLLGVLAHAWSRKHEFEADAYAAKMTGESQPLSEALKKLSADHLSHPTPSALRVWLDYSHPPLLQRLDALEKA</sequence>
<evidence type="ECO:0000256" key="3">
    <source>
        <dbReference type="ARBA" id="ARBA00022692"/>
    </source>
</evidence>
<organism evidence="17 18">
    <name type="scientific">Luteolibacter pohnpeiensis</name>
    <dbReference type="NCBI Taxonomy" id="454153"/>
    <lineage>
        <taxon>Bacteria</taxon>
        <taxon>Pseudomonadati</taxon>
        <taxon>Verrucomicrobiota</taxon>
        <taxon>Verrucomicrobiia</taxon>
        <taxon>Verrucomicrobiales</taxon>
        <taxon>Verrucomicrobiaceae</taxon>
        <taxon>Luteolibacter</taxon>
    </lineage>
</organism>
<evidence type="ECO:0000256" key="10">
    <source>
        <dbReference type="ARBA" id="ARBA00023136"/>
    </source>
</evidence>
<protein>
    <submittedName>
        <fullName evidence="17">M48 family metallopeptidase</fullName>
    </submittedName>
</protein>
<keyword evidence="3 14" id="KW-0812">Transmembrane</keyword>
<feature type="transmembrane region" description="Helical" evidence="14">
    <location>
        <begin position="294"/>
        <end position="311"/>
    </location>
</feature>
<comment type="similarity">
    <text evidence="13">Belongs to the peptidase M48 family.</text>
</comment>
<feature type="transmembrane region" description="Helical" evidence="14">
    <location>
        <begin position="103"/>
        <end position="132"/>
    </location>
</feature>
<evidence type="ECO:0000256" key="11">
    <source>
        <dbReference type="PIRSR" id="PIRSR627057-1"/>
    </source>
</evidence>
<dbReference type="GO" id="GO:0046872">
    <property type="term" value="F:metal ion binding"/>
    <property type="evidence" value="ECO:0007669"/>
    <property type="project" value="UniProtKB-KW"/>
</dbReference>
<evidence type="ECO:0000256" key="14">
    <source>
        <dbReference type="SAM" id="Phobius"/>
    </source>
</evidence>
<evidence type="ECO:0000313" key="18">
    <source>
        <dbReference type="Proteomes" id="UP000603141"/>
    </source>
</evidence>
<evidence type="ECO:0000256" key="1">
    <source>
        <dbReference type="ARBA" id="ARBA00004477"/>
    </source>
</evidence>
<keyword evidence="10 14" id="KW-0472">Membrane</keyword>
<evidence type="ECO:0000256" key="7">
    <source>
        <dbReference type="ARBA" id="ARBA00022833"/>
    </source>
</evidence>
<keyword evidence="9 13" id="KW-0482">Metalloprotease</keyword>
<dbReference type="InterPro" id="IPR032456">
    <property type="entry name" value="Peptidase_M48_N"/>
</dbReference>
<accession>A0A934VXM9</accession>
<keyword evidence="5 13" id="KW-0378">Hydrolase</keyword>
<feature type="transmembrane region" description="Helical" evidence="14">
    <location>
        <begin position="153"/>
        <end position="173"/>
    </location>
</feature>
<gene>
    <name evidence="17" type="ORF">JIN85_16480</name>
</gene>
<evidence type="ECO:0000256" key="6">
    <source>
        <dbReference type="ARBA" id="ARBA00022824"/>
    </source>
</evidence>
<dbReference type="EMBL" id="JAENIJ010000032">
    <property type="protein sequence ID" value="MBK1884018.1"/>
    <property type="molecule type" value="Genomic_DNA"/>
</dbReference>
<evidence type="ECO:0000256" key="4">
    <source>
        <dbReference type="ARBA" id="ARBA00022723"/>
    </source>
</evidence>
<feature type="active site" description="Proton donor" evidence="11">
    <location>
        <position position="367"/>
    </location>
</feature>
<dbReference type="PANTHER" id="PTHR10120">
    <property type="entry name" value="CAAX PRENYL PROTEASE 1"/>
    <property type="match status" value="1"/>
</dbReference>
<comment type="cofactor">
    <cofactor evidence="12 13">
        <name>Zn(2+)</name>
        <dbReference type="ChEBI" id="CHEBI:29105"/>
    </cofactor>
    <text evidence="12 13">Binds 1 zinc ion per subunit.</text>
</comment>
<keyword evidence="7 12" id="KW-0862">Zinc</keyword>
<feature type="binding site" evidence="12">
    <location>
        <position position="363"/>
    </location>
    <ligand>
        <name>Zn(2+)</name>
        <dbReference type="ChEBI" id="CHEBI:29105"/>
        <note>catalytic</note>
    </ligand>
</feature>
<feature type="active site" evidence="11">
    <location>
        <position position="281"/>
    </location>
</feature>
<feature type="binding site" evidence="12">
    <location>
        <position position="280"/>
    </location>
    <ligand>
        <name>Zn(2+)</name>
        <dbReference type="ChEBI" id="CHEBI:29105"/>
        <note>catalytic</note>
    </ligand>
</feature>
<dbReference type="Pfam" id="PF16491">
    <property type="entry name" value="Peptidase_M48_N"/>
    <property type="match status" value="1"/>
</dbReference>